<feature type="region of interest" description="Disordered" evidence="1">
    <location>
        <begin position="1"/>
        <end position="104"/>
    </location>
</feature>
<accession>A0AAV9WXY5</accession>
<dbReference type="AlphaFoldDB" id="A0AAV9WXY5"/>
<feature type="compositionally biased region" description="Polar residues" evidence="1">
    <location>
        <begin position="60"/>
        <end position="104"/>
    </location>
</feature>
<evidence type="ECO:0000256" key="1">
    <source>
        <dbReference type="SAM" id="MobiDB-lite"/>
    </source>
</evidence>
<reference evidence="2 3" key="1">
    <citation type="submission" date="2019-10" db="EMBL/GenBank/DDBJ databases">
        <authorList>
            <person name="Palmer J.M."/>
        </authorList>
    </citation>
    <scope>NUCLEOTIDE SEQUENCE [LARGE SCALE GENOMIC DNA]</scope>
    <source>
        <strain evidence="2 3">TWF694</strain>
    </source>
</reference>
<dbReference type="EMBL" id="JAVHJO010000014">
    <property type="protein sequence ID" value="KAK6529170.1"/>
    <property type="molecule type" value="Genomic_DNA"/>
</dbReference>
<gene>
    <name evidence="2" type="ORF">TWF694_004383</name>
</gene>
<protein>
    <submittedName>
        <fullName evidence="2">Uncharacterized protein</fullName>
    </submittedName>
</protein>
<name>A0AAV9WXY5_9PEZI</name>
<proteinExistence type="predicted"/>
<sequence length="285" mass="31860">MATPPSPRKRAPSPPDAQLEQLKSPSPPHKRRKTLPSGYPHSVSVKTSFARPQKGKLVSQLPSPAPTSRSSESLSPGSVRSENQLSLQSQPPVSEFQNPESPFSQAQNLRSLIYQRQKSHSLSSRYANSVFGRFQPFGSESYIWDSNDDKQILSSWLLPSLSNIEFSVDAVENLTHVEDEEDDDLLTPPSETIASMIRERAAEDIALGCPSGPFTRSDFKFAKRGELEICQRVEGNLVMSERQKRRAFRQSISCCRPPRTEGEYKGRDYSNLFSSSCFSNPHVQS</sequence>
<keyword evidence="3" id="KW-1185">Reference proteome</keyword>
<evidence type="ECO:0000313" key="2">
    <source>
        <dbReference type="EMBL" id="KAK6529170.1"/>
    </source>
</evidence>
<evidence type="ECO:0000313" key="3">
    <source>
        <dbReference type="Proteomes" id="UP001365542"/>
    </source>
</evidence>
<organism evidence="2 3">
    <name type="scientific">Orbilia ellipsospora</name>
    <dbReference type="NCBI Taxonomy" id="2528407"/>
    <lineage>
        <taxon>Eukaryota</taxon>
        <taxon>Fungi</taxon>
        <taxon>Dikarya</taxon>
        <taxon>Ascomycota</taxon>
        <taxon>Pezizomycotina</taxon>
        <taxon>Orbiliomycetes</taxon>
        <taxon>Orbiliales</taxon>
        <taxon>Orbiliaceae</taxon>
        <taxon>Orbilia</taxon>
    </lineage>
</organism>
<comment type="caution">
    <text evidence="2">The sequence shown here is derived from an EMBL/GenBank/DDBJ whole genome shotgun (WGS) entry which is preliminary data.</text>
</comment>
<dbReference type="Proteomes" id="UP001365542">
    <property type="component" value="Unassembled WGS sequence"/>
</dbReference>